<comment type="caution">
    <text evidence="1">The sequence shown here is derived from an EMBL/GenBank/DDBJ whole genome shotgun (WGS) entry which is preliminary data.</text>
</comment>
<dbReference type="AlphaFoldDB" id="A0A9W4UHQ0"/>
<accession>A0A9W4UHQ0</accession>
<gene>
    <name evidence="1" type="ORF">PDIGIT_LOCUS7980</name>
</gene>
<sequence>MFLRAGGVAMSCLIVPPSRNIIRKLSGRTADRIPTFVASITQTREAVNGES</sequence>
<dbReference type="EMBL" id="CAOQHR010000005">
    <property type="protein sequence ID" value="CAI6334907.1"/>
    <property type="molecule type" value="Genomic_DNA"/>
</dbReference>
<name>A0A9W4UHQ0_9PLEO</name>
<proteinExistence type="predicted"/>
<evidence type="ECO:0000313" key="2">
    <source>
        <dbReference type="Proteomes" id="UP001152607"/>
    </source>
</evidence>
<evidence type="ECO:0000313" key="1">
    <source>
        <dbReference type="EMBL" id="CAI6334907.1"/>
    </source>
</evidence>
<organism evidence="1 2">
    <name type="scientific">Periconia digitata</name>
    <dbReference type="NCBI Taxonomy" id="1303443"/>
    <lineage>
        <taxon>Eukaryota</taxon>
        <taxon>Fungi</taxon>
        <taxon>Dikarya</taxon>
        <taxon>Ascomycota</taxon>
        <taxon>Pezizomycotina</taxon>
        <taxon>Dothideomycetes</taxon>
        <taxon>Pleosporomycetidae</taxon>
        <taxon>Pleosporales</taxon>
        <taxon>Massarineae</taxon>
        <taxon>Periconiaceae</taxon>
        <taxon>Periconia</taxon>
    </lineage>
</organism>
<keyword evidence="2" id="KW-1185">Reference proteome</keyword>
<dbReference type="Proteomes" id="UP001152607">
    <property type="component" value="Unassembled WGS sequence"/>
</dbReference>
<reference evidence="1" key="1">
    <citation type="submission" date="2023-01" db="EMBL/GenBank/DDBJ databases">
        <authorList>
            <person name="Van Ghelder C."/>
            <person name="Rancurel C."/>
        </authorList>
    </citation>
    <scope>NUCLEOTIDE SEQUENCE</scope>
    <source>
        <strain evidence="1">CNCM I-4278</strain>
    </source>
</reference>
<protein>
    <submittedName>
        <fullName evidence="1">Uncharacterized protein</fullName>
    </submittedName>
</protein>